<gene>
    <name evidence="2" type="ORF">MOPEL_135_00280</name>
</gene>
<dbReference type="EMBL" id="BAFE01000094">
    <property type="protein sequence ID" value="GAB49790.1"/>
    <property type="molecule type" value="Genomic_DNA"/>
</dbReference>
<feature type="compositionally biased region" description="Basic residues" evidence="1">
    <location>
        <begin position="59"/>
        <end position="74"/>
    </location>
</feature>
<name>H5UVN2_9MICO</name>
<dbReference type="AlphaFoldDB" id="H5UVN2"/>
<organism evidence="2 3">
    <name type="scientific">Mobilicoccus pelagius NBRC 104925</name>
    <dbReference type="NCBI Taxonomy" id="1089455"/>
    <lineage>
        <taxon>Bacteria</taxon>
        <taxon>Bacillati</taxon>
        <taxon>Actinomycetota</taxon>
        <taxon>Actinomycetes</taxon>
        <taxon>Micrococcales</taxon>
        <taxon>Dermatophilaceae</taxon>
        <taxon>Mobilicoccus</taxon>
    </lineage>
</organism>
<dbReference type="STRING" id="1089455.MOPEL_135_00280"/>
<evidence type="ECO:0000313" key="3">
    <source>
        <dbReference type="Proteomes" id="UP000004367"/>
    </source>
</evidence>
<dbReference type="Proteomes" id="UP000004367">
    <property type="component" value="Unassembled WGS sequence"/>
</dbReference>
<keyword evidence="3" id="KW-1185">Reference proteome</keyword>
<feature type="compositionally biased region" description="Basic and acidic residues" evidence="1">
    <location>
        <begin position="75"/>
        <end position="85"/>
    </location>
</feature>
<evidence type="ECO:0000313" key="2">
    <source>
        <dbReference type="EMBL" id="GAB49790.1"/>
    </source>
</evidence>
<comment type="caution">
    <text evidence="2">The sequence shown here is derived from an EMBL/GenBank/DDBJ whole genome shotgun (WGS) entry which is preliminary data.</text>
</comment>
<proteinExistence type="predicted"/>
<accession>H5UVN2</accession>
<protein>
    <submittedName>
        <fullName evidence="2">Uncharacterized protein</fullName>
    </submittedName>
</protein>
<feature type="region of interest" description="Disordered" evidence="1">
    <location>
        <begin position="58"/>
        <end position="90"/>
    </location>
</feature>
<evidence type="ECO:0000256" key="1">
    <source>
        <dbReference type="SAM" id="MobiDB-lite"/>
    </source>
</evidence>
<reference evidence="2 3" key="1">
    <citation type="submission" date="2012-02" db="EMBL/GenBank/DDBJ databases">
        <title>Whole genome shotgun sequence of Mobilicoccus pelagius NBRC 104925.</title>
        <authorList>
            <person name="Yoshida Y."/>
            <person name="Hosoyama A."/>
            <person name="Tsuchikane K."/>
            <person name="Katsumata H."/>
            <person name="Yamazaki S."/>
            <person name="Fujita N."/>
        </authorList>
    </citation>
    <scope>NUCLEOTIDE SEQUENCE [LARGE SCALE GENOMIC DNA]</scope>
    <source>
        <strain evidence="2 3">NBRC 104925</strain>
    </source>
</reference>
<sequence>MRMGQHYPNAGASTRFRAEAGVVGVGMVAPARGVAVSATNTARVKRVLIEILQGSSSFRGRRHRGGGQGGRRRRVVDAARAEGDSARTGVGEHGSVWVWCRGR</sequence>